<gene>
    <name evidence="3" type="ORF">DNHGIG_03040</name>
</gene>
<dbReference type="InterPro" id="IPR006675">
    <property type="entry name" value="HDIG_dom"/>
</dbReference>
<feature type="transmembrane region" description="Helical" evidence="1">
    <location>
        <begin position="432"/>
        <end position="454"/>
    </location>
</feature>
<dbReference type="PANTHER" id="PTHR36442">
    <property type="entry name" value="CYCLIC-DI-AMP PHOSPHODIESTERASE PGPH"/>
    <property type="match status" value="1"/>
</dbReference>
<dbReference type="RefSeq" id="WP_282198014.1">
    <property type="nucleotide sequence ID" value="NZ_BOQE01000001.1"/>
</dbReference>
<feature type="transmembrane region" description="Helical" evidence="1">
    <location>
        <begin position="300"/>
        <end position="320"/>
    </location>
</feature>
<dbReference type="InterPro" id="IPR006674">
    <property type="entry name" value="HD_domain"/>
</dbReference>
<keyword evidence="1" id="KW-1133">Transmembrane helix</keyword>
<evidence type="ECO:0000256" key="1">
    <source>
        <dbReference type="SAM" id="Phobius"/>
    </source>
</evidence>
<reference evidence="3" key="1">
    <citation type="journal article" date="2023" name="Int. J. Syst. Evol. Microbiol.">
        <title>Collibacillus ludicampi gen. nov., sp. nov., a new soil bacterium of the family Alicyclobacillaceae.</title>
        <authorList>
            <person name="Jojima T."/>
            <person name="Ioku Y."/>
            <person name="Fukuta Y."/>
            <person name="Shirasaka N."/>
            <person name="Matsumura Y."/>
            <person name="Mori M."/>
        </authorList>
    </citation>
    <scope>NUCLEOTIDE SEQUENCE</scope>
    <source>
        <strain evidence="3">TP075</strain>
    </source>
</reference>
<dbReference type="AlphaFoldDB" id="A0AAV4LAC0"/>
<dbReference type="EMBL" id="BOQE01000001">
    <property type="protein sequence ID" value="GIM44755.1"/>
    <property type="molecule type" value="Genomic_DNA"/>
</dbReference>
<keyword evidence="4" id="KW-1185">Reference proteome</keyword>
<dbReference type="InterPro" id="IPR011624">
    <property type="entry name" value="Metal-dep_PHydrolase_7TM_extra"/>
</dbReference>
<dbReference type="Gene3D" id="1.10.3210.10">
    <property type="entry name" value="Hypothetical protein af1432"/>
    <property type="match status" value="1"/>
</dbReference>
<keyword evidence="1" id="KW-0472">Membrane</keyword>
<feature type="transmembrane region" description="Helical" evidence="1">
    <location>
        <begin position="269"/>
        <end position="288"/>
    </location>
</feature>
<dbReference type="InterPro" id="IPR011621">
    <property type="entry name" value="Metal-dep_PHydrolase_7TM_intra"/>
</dbReference>
<feature type="transmembrane region" description="Helical" evidence="1">
    <location>
        <begin position="395"/>
        <end position="420"/>
    </location>
</feature>
<name>A0AAV4LAC0_9BACL</name>
<dbReference type="NCBIfam" id="TIGR00277">
    <property type="entry name" value="HDIG"/>
    <property type="match status" value="1"/>
</dbReference>
<keyword evidence="1" id="KW-0812">Transmembrane</keyword>
<sequence>MIQSLKRLRQMSFTPKLGQSKWIRATIYGCLLVLLYVLFLGNVTPTQYDYRVGDIALSDIKAPTDAIDQKQTELAREEAARKVPKQYYLDPTVEDKALKSADRLYGALEQVVGDKDKTVSQKIEILKKEGQLPNLSNDVYEKMLGIPPDQISVLHNETNRIIQQFLGKEFDQEAMAGAKDTLSQMLVPLDLSKDARLVIQAVVLQVLQPNMLYDQRATEQMRDKAMREVPEVRINKGELIVKRGQVITEDTLSRLADLKLLSESLNYRIYFGLLGILLFTLAIIEVYLQRVGSKVASDNNLLLLLAIIILLTTSSIKTVGLASSLNETSIGYLAPLAFGTMLVTILFDAPLGVVCAIVFTVLTGLAFDYRFQFLFVGLVSALTGVFAVAKVKHRLVIMRAGFLVAGVNLLAIATVQALLSSTDMGWRGFFQALLFGLVNGLLSAILTIGILPFLESIFGLLTPVSLLELSNPNHPLLRKLLMEAPGTYHHSLIVGNLAETAAEQIGANPLLCRVGAYFHDVGKSKRPVFFIENQMSKENPHDKIAPSLSHLIITSHVRDGLEMQEHYRLPKPIRDICEQHHGTTVLWYFYNKAREQDKSGTVQVDDFRYPGPKPQTKEAAIVMLCDAVEAAVRAMSRPNPNRIEAVIRKIIKDRLNDGQLDECDITLKDLDTLAESFMRTLNGIYHSRIEYPDPPKQS</sequence>
<dbReference type="Proteomes" id="UP001057291">
    <property type="component" value="Unassembled WGS sequence"/>
</dbReference>
<feature type="domain" description="HD/PDEase" evidence="2">
    <location>
        <begin position="483"/>
        <end position="640"/>
    </location>
</feature>
<dbReference type="Pfam" id="PF01966">
    <property type="entry name" value="HD"/>
    <property type="match status" value="1"/>
</dbReference>
<dbReference type="InterPro" id="IPR003607">
    <property type="entry name" value="HD/PDEase_dom"/>
</dbReference>
<evidence type="ECO:0000313" key="4">
    <source>
        <dbReference type="Proteomes" id="UP001057291"/>
    </source>
</evidence>
<proteinExistence type="predicted"/>
<organism evidence="3 4">
    <name type="scientific">Collibacillus ludicampi</name>
    <dbReference type="NCBI Taxonomy" id="2771369"/>
    <lineage>
        <taxon>Bacteria</taxon>
        <taxon>Bacillati</taxon>
        <taxon>Bacillota</taxon>
        <taxon>Bacilli</taxon>
        <taxon>Bacillales</taxon>
        <taxon>Alicyclobacillaceae</taxon>
        <taxon>Collibacillus</taxon>
    </lineage>
</organism>
<dbReference type="SMART" id="SM00471">
    <property type="entry name" value="HDc"/>
    <property type="match status" value="1"/>
</dbReference>
<evidence type="ECO:0000313" key="3">
    <source>
        <dbReference type="EMBL" id="GIM44755.1"/>
    </source>
</evidence>
<accession>A0AAV4LAC0</accession>
<dbReference type="Pfam" id="PF07697">
    <property type="entry name" value="7TMR-HDED"/>
    <property type="match status" value="1"/>
</dbReference>
<feature type="transmembrane region" description="Helical" evidence="1">
    <location>
        <begin position="21"/>
        <end position="41"/>
    </location>
</feature>
<feature type="transmembrane region" description="Helical" evidence="1">
    <location>
        <begin position="332"/>
        <end position="359"/>
    </location>
</feature>
<dbReference type="SUPFAM" id="SSF109604">
    <property type="entry name" value="HD-domain/PDEase-like"/>
    <property type="match status" value="1"/>
</dbReference>
<comment type="caution">
    <text evidence="3">The sequence shown here is derived from an EMBL/GenBank/DDBJ whole genome shotgun (WGS) entry which is preliminary data.</text>
</comment>
<protein>
    <submittedName>
        <fullName evidence="3">HD family phosphohydrolase</fullName>
    </submittedName>
</protein>
<evidence type="ECO:0000259" key="2">
    <source>
        <dbReference type="SMART" id="SM00471"/>
    </source>
</evidence>
<dbReference type="CDD" id="cd00077">
    <property type="entry name" value="HDc"/>
    <property type="match status" value="1"/>
</dbReference>
<dbReference type="InterPro" id="IPR052722">
    <property type="entry name" value="PgpH_phosphodiesterase"/>
</dbReference>
<dbReference type="Pfam" id="PF07698">
    <property type="entry name" value="7TM-7TMR_HD"/>
    <property type="match status" value="1"/>
</dbReference>
<dbReference type="PANTHER" id="PTHR36442:SF1">
    <property type="entry name" value="CYCLIC-DI-AMP PHOSPHODIESTERASE PGPH"/>
    <property type="match status" value="1"/>
</dbReference>
<feature type="transmembrane region" description="Helical" evidence="1">
    <location>
        <begin position="371"/>
        <end position="389"/>
    </location>
</feature>